<name>A0A381TJV6_9ZZZZ</name>
<accession>A0A381TJV6</accession>
<sequence length="301" mass="33303">MESGLRFAAIDIGSNAMRLLFTRVIEKKNGKPFFIKESLIRMPLRLGHDAFTSGVISKKNCESFLYTILGFKNLIEAYGPVSYRACATAAMRNAKNGLDLVQRVKESSGIDLDIITGQEEAAMILSRNINQYLKTKKSYIHIDVGGGSTELTIISDGEKQTSKSFSIGSVRLLEGKVQKSYWNVMHDWINDSTRSLGQIKAIGSGGNINKIASMFGKYKGESVSRTAIKKIIKKINTKDIQDRITVLGLRPDRADVIIHASKIYLNCMKWAGAKKIIVPQSGLADGMVSQLYDHYKSNNIG</sequence>
<dbReference type="PANTHER" id="PTHR30005:SF0">
    <property type="entry name" value="RETROGRADE REGULATION PROTEIN 2"/>
    <property type="match status" value="1"/>
</dbReference>
<protein>
    <recommendedName>
        <fullName evidence="1">Ppx/GppA phosphatase N-terminal domain-containing protein</fullName>
    </recommendedName>
</protein>
<feature type="domain" description="Ppx/GppA phosphatase N-terminal" evidence="1">
    <location>
        <begin position="42"/>
        <end position="290"/>
    </location>
</feature>
<dbReference type="Gene3D" id="3.30.420.40">
    <property type="match status" value="1"/>
</dbReference>
<dbReference type="CDD" id="cd24006">
    <property type="entry name" value="ASKHA_NBD_PPX_GppA"/>
    <property type="match status" value="1"/>
</dbReference>
<gene>
    <name evidence="2" type="ORF">METZ01_LOCUS69174</name>
</gene>
<reference evidence="2" key="1">
    <citation type="submission" date="2018-05" db="EMBL/GenBank/DDBJ databases">
        <authorList>
            <person name="Lanie J.A."/>
            <person name="Ng W.-L."/>
            <person name="Kazmierczak K.M."/>
            <person name="Andrzejewski T.M."/>
            <person name="Davidsen T.M."/>
            <person name="Wayne K.J."/>
            <person name="Tettelin H."/>
            <person name="Glass J.I."/>
            <person name="Rusch D."/>
            <person name="Podicherti R."/>
            <person name="Tsui H.-C.T."/>
            <person name="Winkler M.E."/>
        </authorList>
    </citation>
    <scope>NUCLEOTIDE SEQUENCE</scope>
</reference>
<dbReference type="SUPFAM" id="SSF53067">
    <property type="entry name" value="Actin-like ATPase domain"/>
    <property type="match status" value="2"/>
</dbReference>
<dbReference type="EMBL" id="UINC01004713">
    <property type="protein sequence ID" value="SVA16320.1"/>
    <property type="molecule type" value="Genomic_DNA"/>
</dbReference>
<dbReference type="GO" id="GO:0016462">
    <property type="term" value="F:pyrophosphatase activity"/>
    <property type="evidence" value="ECO:0007669"/>
    <property type="project" value="TreeGrafter"/>
</dbReference>
<organism evidence="2">
    <name type="scientific">marine metagenome</name>
    <dbReference type="NCBI Taxonomy" id="408172"/>
    <lineage>
        <taxon>unclassified sequences</taxon>
        <taxon>metagenomes</taxon>
        <taxon>ecological metagenomes</taxon>
    </lineage>
</organism>
<evidence type="ECO:0000259" key="1">
    <source>
        <dbReference type="Pfam" id="PF02541"/>
    </source>
</evidence>
<dbReference type="Gene3D" id="3.30.420.150">
    <property type="entry name" value="Exopolyphosphatase. Domain 2"/>
    <property type="match status" value="1"/>
</dbReference>
<dbReference type="AlphaFoldDB" id="A0A381TJV6"/>
<dbReference type="InterPro" id="IPR003695">
    <property type="entry name" value="Ppx_GppA_N"/>
</dbReference>
<evidence type="ECO:0000313" key="2">
    <source>
        <dbReference type="EMBL" id="SVA16320.1"/>
    </source>
</evidence>
<dbReference type="PANTHER" id="PTHR30005">
    <property type="entry name" value="EXOPOLYPHOSPHATASE"/>
    <property type="match status" value="1"/>
</dbReference>
<dbReference type="Pfam" id="PF02541">
    <property type="entry name" value="Ppx-GppA"/>
    <property type="match status" value="1"/>
</dbReference>
<dbReference type="InterPro" id="IPR043129">
    <property type="entry name" value="ATPase_NBD"/>
</dbReference>
<dbReference type="InterPro" id="IPR050273">
    <property type="entry name" value="GppA/Ppx_hydrolase"/>
</dbReference>
<proteinExistence type="predicted"/>